<dbReference type="GO" id="GO:0006301">
    <property type="term" value="P:DNA damage tolerance"/>
    <property type="evidence" value="ECO:0007669"/>
    <property type="project" value="InterPro"/>
</dbReference>
<comment type="catalytic activity">
    <reaction evidence="1">
        <text>S-ubiquitinyl-[E2 ubiquitin-conjugating enzyme]-L-cysteine + [acceptor protein]-L-lysine = [E2 ubiquitin-conjugating enzyme]-L-cysteine + N(6)-ubiquitinyl-[acceptor protein]-L-lysine.</text>
        <dbReference type="EC" id="2.3.2.27"/>
    </reaction>
</comment>
<keyword evidence="10" id="KW-0862">Zinc</keyword>
<evidence type="ECO:0000259" key="16">
    <source>
        <dbReference type="PROSITE" id="PS50800"/>
    </source>
</evidence>
<evidence type="ECO:0000256" key="10">
    <source>
        <dbReference type="ARBA" id="ARBA00022833"/>
    </source>
</evidence>
<feature type="compositionally biased region" description="Basic and acidic residues" evidence="15">
    <location>
        <begin position="1"/>
        <end position="12"/>
    </location>
</feature>
<dbReference type="GO" id="GO:0003697">
    <property type="term" value="F:single-stranded DNA binding"/>
    <property type="evidence" value="ECO:0007669"/>
    <property type="project" value="InterPro"/>
</dbReference>
<feature type="region of interest" description="Disordered" evidence="15">
    <location>
        <begin position="304"/>
        <end position="329"/>
    </location>
</feature>
<keyword evidence="11" id="KW-0238">DNA-binding</keyword>
<dbReference type="PROSITE" id="PS51908">
    <property type="entry name" value="ZF_UBZ4"/>
    <property type="match status" value="1"/>
</dbReference>
<dbReference type="GO" id="GO:0008270">
    <property type="term" value="F:zinc ion binding"/>
    <property type="evidence" value="ECO:0007669"/>
    <property type="project" value="UniProtKB-KW"/>
</dbReference>
<comment type="subcellular location">
    <subcellularLocation>
        <location evidence="2">Nucleus</location>
    </subcellularLocation>
</comment>
<feature type="compositionally biased region" description="Polar residues" evidence="15">
    <location>
        <begin position="60"/>
        <end position="89"/>
    </location>
</feature>
<evidence type="ECO:0000259" key="17">
    <source>
        <dbReference type="PROSITE" id="PS51908"/>
    </source>
</evidence>
<dbReference type="OrthoDB" id="9049620at2759"/>
<dbReference type="InterPro" id="IPR003034">
    <property type="entry name" value="SAP_dom"/>
</dbReference>
<gene>
    <name evidence="18" type="primary">RAD18</name>
    <name evidence="18" type="ORF">H4219_000106</name>
</gene>
<dbReference type="SMART" id="SM00513">
    <property type="entry name" value="SAP"/>
    <property type="match status" value="1"/>
</dbReference>
<dbReference type="Proteomes" id="UP001150538">
    <property type="component" value="Unassembled WGS sequence"/>
</dbReference>
<keyword evidence="19" id="KW-1185">Reference proteome</keyword>
<dbReference type="EC" id="2.3.2.27" evidence="4"/>
<evidence type="ECO:0000256" key="14">
    <source>
        <dbReference type="PROSITE-ProRule" id="PRU01256"/>
    </source>
</evidence>
<dbReference type="PANTHER" id="PTHR14134:SF2">
    <property type="entry name" value="E3 UBIQUITIN-PROTEIN LIGASE RAD18"/>
    <property type="match status" value="1"/>
</dbReference>
<evidence type="ECO:0000256" key="9">
    <source>
        <dbReference type="ARBA" id="ARBA00022786"/>
    </source>
</evidence>
<dbReference type="InterPro" id="IPR006642">
    <property type="entry name" value="Rad18_UBZ4"/>
</dbReference>
<keyword evidence="12 14" id="KW-0234">DNA repair</keyword>
<feature type="compositionally biased region" description="Basic and acidic residues" evidence="15">
    <location>
        <begin position="30"/>
        <end position="41"/>
    </location>
</feature>
<keyword evidence="5 18" id="KW-0808">Transferase</keyword>
<evidence type="ECO:0000256" key="4">
    <source>
        <dbReference type="ARBA" id="ARBA00012483"/>
    </source>
</evidence>
<dbReference type="GO" id="GO:0006281">
    <property type="term" value="P:DNA repair"/>
    <property type="evidence" value="ECO:0007669"/>
    <property type="project" value="UniProtKB-KW"/>
</dbReference>
<evidence type="ECO:0000256" key="11">
    <source>
        <dbReference type="ARBA" id="ARBA00023125"/>
    </source>
</evidence>
<dbReference type="Gene3D" id="3.30.160.60">
    <property type="entry name" value="Classic Zinc Finger"/>
    <property type="match status" value="1"/>
</dbReference>
<keyword evidence="18" id="KW-0012">Acyltransferase</keyword>
<evidence type="ECO:0000256" key="6">
    <source>
        <dbReference type="ARBA" id="ARBA00022723"/>
    </source>
</evidence>
<evidence type="ECO:0000256" key="2">
    <source>
        <dbReference type="ARBA" id="ARBA00004123"/>
    </source>
</evidence>
<dbReference type="InterPro" id="IPR039577">
    <property type="entry name" value="Rad18"/>
</dbReference>
<dbReference type="SMART" id="SM00734">
    <property type="entry name" value="ZnF_Rad18"/>
    <property type="match status" value="1"/>
</dbReference>
<feature type="compositionally biased region" description="Polar residues" evidence="15">
    <location>
        <begin position="315"/>
        <end position="329"/>
    </location>
</feature>
<sequence>MKKRNYSADKDSGIGAPNSEVTTILSSSSSHDDYFDSDHKYSSGSDYEDIPKKRLKKSKPTNNSRSSQNNLADKCVDSSTPIHQSSSQGEDGKVACPNCQKQIFSSIINSHLDRCLQDIPKTKQNPKKQASSVFNWGLKRQANNNKGITLPKPTKLVYSIMSEAKLRRTLKDLGIPHHGDKYTLQARHTEWVALYLANDDSTSPRSHKKLLMDLEKWEQAMLLGSDVGHSNSSNKRNTSSSASGVNSGSSIATASGSFSSLSTLPATTTPTPITDANDSSNILKEHNEKYASSYEELIALARKSRPPANPATIKPPQSSKTDINDSNNPSIVFITNAQKSPTSETMKVAETPPAIVEDSFNDIGEYLDGLDTNIPPSPD</sequence>
<keyword evidence="9" id="KW-0833">Ubl conjugation pathway</keyword>
<evidence type="ECO:0000313" key="18">
    <source>
        <dbReference type="EMBL" id="KAJ1922244.1"/>
    </source>
</evidence>
<dbReference type="GO" id="GO:0061630">
    <property type="term" value="F:ubiquitin protein ligase activity"/>
    <property type="evidence" value="ECO:0007669"/>
    <property type="project" value="UniProtKB-EC"/>
</dbReference>
<feature type="domain" description="UBZ4-type" evidence="17">
    <location>
        <begin position="93"/>
        <end position="120"/>
    </location>
</feature>
<evidence type="ECO:0000313" key="19">
    <source>
        <dbReference type="Proteomes" id="UP001150538"/>
    </source>
</evidence>
<evidence type="ECO:0000256" key="5">
    <source>
        <dbReference type="ARBA" id="ARBA00022679"/>
    </source>
</evidence>
<organism evidence="18 19">
    <name type="scientific">Mycoemilia scoparia</name>
    <dbReference type="NCBI Taxonomy" id="417184"/>
    <lineage>
        <taxon>Eukaryota</taxon>
        <taxon>Fungi</taxon>
        <taxon>Fungi incertae sedis</taxon>
        <taxon>Zoopagomycota</taxon>
        <taxon>Kickxellomycotina</taxon>
        <taxon>Kickxellomycetes</taxon>
        <taxon>Kickxellales</taxon>
        <taxon>Kickxellaceae</taxon>
        <taxon>Mycoemilia</taxon>
    </lineage>
</organism>
<feature type="domain" description="SAP" evidence="16">
    <location>
        <begin position="158"/>
        <end position="192"/>
    </location>
</feature>
<evidence type="ECO:0000256" key="7">
    <source>
        <dbReference type="ARBA" id="ARBA00022763"/>
    </source>
</evidence>
<evidence type="ECO:0000256" key="3">
    <source>
        <dbReference type="ARBA" id="ARBA00004906"/>
    </source>
</evidence>
<feature type="region of interest" description="Disordered" evidence="15">
    <location>
        <begin position="225"/>
        <end position="281"/>
    </location>
</feature>
<feature type="region of interest" description="Disordered" evidence="15">
    <location>
        <begin position="1"/>
        <end position="94"/>
    </location>
</feature>
<keyword evidence="7 14" id="KW-0227">DNA damage</keyword>
<dbReference type="GO" id="GO:0006513">
    <property type="term" value="P:protein monoubiquitination"/>
    <property type="evidence" value="ECO:0007669"/>
    <property type="project" value="InterPro"/>
</dbReference>
<evidence type="ECO:0000256" key="12">
    <source>
        <dbReference type="ARBA" id="ARBA00023204"/>
    </source>
</evidence>
<feature type="compositionally biased region" description="Low complexity" evidence="15">
    <location>
        <begin position="230"/>
        <end position="274"/>
    </location>
</feature>
<proteinExistence type="predicted"/>
<dbReference type="GO" id="GO:0005634">
    <property type="term" value="C:nucleus"/>
    <property type="evidence" value="ECO:0007669"/>
    <property type="project" value="UniProtKB-SubCell"/>
</dbReference>
<dbReference type="PROSITE" id="PS50800">
    <property type="entry name" value="SAP"/>
    <property type="match status" value="1"/>
</dbReference>
<evidence type="ECO:0000256" key="1">
    <source>
        <dbReference type="ARBA" id="ARBA00000900"/>
    </source>
</evidence>
<evidence type="ECO:0000256" key="13">
    <source>
        <dbReference type="ARBA" id="ARBA00023242"/>
    </source>
</evidence>
<reference evidence="18" key="1">
    <citation type="submission" date="2022-07" db="EMBL/GenBank/DDBJ databases">
        <title>Phylogenomic reconstructions and comparative analyses of Kickxellomycotina fungi.</title>
        <authorList>
            <person name="Reynolds N.K."/>
            <person name="Stajich J.E."/>
            <person name="Barry K."/>
            <person name="Grigoriev I.V."/>
            <person name="Crous P."/>
            <person name="Smith M.E."/>
        </authorList>
    </citation>
    <scope>NUCLEOTIDE SEQUENCE</scope>
    <source>
        <strain evidence="18">NBRC 100468</strain>
    </source>
</reference>
<dbReference type="EMBL" id="JANBPU010000001">
    <property type="protein sequence ID" value="KAJ1922244.1"/>
    <property type="molecule type" value="Genomic_DNA"/>
</dbReference>
<dbReference type="AlphaFoldDB" id="A0A9W8ACM0"/>
<comment type="pathway">
    <text evidence="3">Protein modification; protein ubiquitination.</text>
</comment>
<name>A0A9W8ACM0_9FUNG</name>
<evidence type="ECO:0000256" key="15">
    <source>
        <dbReference type="SAM" id="MobiDB-lite"/>
    </source>
</evidence>
<dbReference type="PANTHER" id="PTHR14134">
    <property type="entry name" value="E3 UBIQUITIN-PROTEIN LIGASE RAD18"/>
    <property type="match status" value="1"/>
</dbReference>
<dbReference type="GO" id="GO:0097505">
    <property type="term" value="C:Rad6-Rad18 complex"/>
    <property type="evidence" value="ECO:0007669"/>
    <property type="project" value="TreeGrafter"/>
</dbReference>
<protein>
    <recommendedName>
        <fullName evidence="4">RING-type E3 ubiquitin transferase</fullName>
        <ecNumber evidence="4">2.3.2.27</ecNumber>
    </recommendedName>
</protein>
<evidence type="ECO:0000256" key="8">
    <source>
        <dbReference type="ARBA" id="ARBA00022771"/>
    </source>
</evidence>
<keyword evidence="6" id="KW-0479">Metal-binding</keyword>
<comment type="caution">
    <text evidence="18">The sequence shown here is derived from an EMBL/GenBank/DDBJ whole genome shotgun (WGS) entry which is preliminary data.</text>
</comment>
<keyword evidence="8 14" id="KW-0863">Zinc-finger</keyword>
<keyword evidence="13" id="KW-0539">Nucleus</keyword>
<accession>A0A9W8ACM0</accession>